<feature type="non-terminal residue" evidence="2">
    <location>
        <position position="1"/>
    </location>
</feature>
<feature type="compositionally biased region" description="Basic residues" evidence="1">
    <location>
        <begin position="175"/>
        <end position="191"/>
    </location>
</feature>
<protein>
    <submittedName>
        <fullName evidence="2">Uncharacterized protein</fullName>
    </submittedName>
</protein>
<feature type="compositionally biased region" description="Low complexity" evidence="1">
    <location>
        <begin position="138"/>
        <end position="154"/>
    </location>
</feature>
<sequence>APAAQDGARAVARTARRADHRHLPFAADRCPAPARNPRLRLPAGRRRPPRGGRGALVAGLGRPRAARRPFGGIGARPAARGGVSAGTVRNRGHGLGRALRPARVAPWQSSDPAASCRGRRTRGQCLPAPRRRRRIGMAALPGPAGSGARPGRAGCVQRRDRGGRAGHGTVLGRGRAARPPRGGAHRRTPSL</sequence>
<feature type="region of interest" description="Disordered" evidence="1">
    <location>
        <begin position="1"/>
        <end position="191"/>
    </location>
</feature>
<gene>
    <name evidence="2" type="ORF">AVDCRST_MAG04-3612</name>
</gene>
<proteinExistence type="predicted"/>
<feature type="non-terminal residue" evidence="2">
    <location>
        <position position="191"/>
    </location>
</feature>
<evidence type="ECO:0000256" key="1">
    <source>
        <dbReference type="SAM" id="MobiDB-lite"/>
    </source>
</evidence>
<organism evidence="2">
    <name type="scientific">uncultured Acetobacteraceae bacterium</name>
    <dbReference type="NCBI Taxonomy" id="169975"/>
    <lineage>
        <taxon>Bacteria</taxon>
        <taxon>Pseudomonadati</taxon>
        <taxon>Pseudomonadota</taxon>
        <taxon>Alphaproteobacteria</taxon>
        <taxon>Acetobacterales</taxon>
        <taxon>Acetobacteraceae</taxon>
        <taxon>environmental samples</taxon>
    </lineage>
</organism>
<feature type="compositionally biased region" description="Low complexity" evidence="1">
    <location>
        <begin position="31"/>
        <end position="42"/>
    </location>
</feature>
<accession>A0A6J4JJZ0</accession>
<dbReference type="EMBL" id="CADCTL010000265">
    <property type="protein sequence ID" value="CAA9279353.1"/>
    <property type="molecule type" value="Genomic_DNA"/>
</dbReference>
<dbReference type="AlphaFoldDB" id="A0A6J4JJZ0"/>
<reference evidence="2" key="1">
    <citation type="submission" date="2020-02" db="EMBL/GenBank/DDBJ databases">
        <authorList>
            <person name="Meier V. D."/>
        </authorList>
    </citation>
    <scope>NUCLEOTIDE SEQUENCE</scope>
    <source>
        <strain evidence="2">AVDCRST_MAG04</strain>
    </source>
</reference>
<name>A0A6J4JJZ0_9PROT</name>
<evidence type="ECO:0000313" key="2">
    <source>
        <dbReference type="EMBL" id="CAA9279353.1"/>
    </source>
</evidence>